<dbReference type="STRING" id="1123281.SAMN02745180_01804"/>
<reference evidence="2 3" key="1">
    <citation type="submission" date="2016-11" db="EMBL/GenBank/DDBJ databases">
        <authorList>
            <person name="Jaros S."/>
            <person name="Januszkiewicz K."/>
            <person name="Wedrychowicz H."/>
        </authorList>
    </citation>
    <scope>NUCLEOTIDE SEQUENCE [LARGE SCALE GENOMIC DNA]</scope>
    <source>
        <strain evidence="2 3">DSM 13106</strain>
    </source>
</reference>
<dbReference type="InterPro" id="IPR008947">
    <property type="entry name" value="PLipase_C/P1_nuclease_dom_sf"/>
</dbReference>
<dbReference type="GO" id="GO:0016788">
    <property type="term" value="F:hydrolase activity, acting on ester bonds"/>
    <property type="evidence" value="ECO:0007669"/>
    <property type="project" value="InterPro"/>
</dbReference>
<organism evidence="2 3">
    <name type="scientific">Sporanaerobacter acetigenes DSM 13106</name>
    <dbReference type="NCBI Taxonomy" id="1123281"/>
    <lineage>
        <taxon>Bacteria</taxon>
        <taxon>Bacillati</taxon>
        <taxon>Bacillota</taxon>
        <taxon>Tissierellia</taxon>
        <taxon>Tissierellales</taxon>
        <taxon>Sporanaerobacteraceae</taxon>
        <taxon>Sporanaerobacter</taxon>
    </lineage>
</organism>
<dbReference type="RefSeq" id="WP_072744472.1">
    <property type="nucleotide sequence ID" value="NZ_FQXR01000008.1"/>
</dbReference>
<dbReference type="SUPFAM" id="SSF48537">
    <property type="entry name" value="Phospholipase C/P1 nuclease"/>
    <property type="match status" value="1"/>
</dbReference>
<accession>A0A1M5XT51</accession>
<evidence type="ECO:0000259" key="1">
    <source>
        <dbReference type="Pfam" id="PF00882"/>
    </source>
</evidence>
<feature type="domain" description="Phospholipase C/D" evidence="1">
    <location>
        <begin position="8"/>
        <end position="156"/>
    </location>
</feature>
<evidence type="ECO:0000313" key="2">
    <source>
        <dbReference type="EMBL" id="SHI02980.1"/>
    </source>
</evidence>
<keyword evidence="3" id="KW-1185">Reference proteome</keyword>
<dbReference type="InterPro" id="IPR029002">
    <property type="entry name" value="PLPC/GPLD1"/>
</dbReference>
<proteinExistence type="predicted"/>
<dbReference type="Proteomes" id="UP000184389">
    <property type="component" value="Unassembled WGS sequence"/>
</dbReference>
<name>A0A1M5XT51_9FIRM</name>
<protein>
    <submittedName>
        <fullName evidence="2">Zinc dependent phospholipase C</fullName>
    </submittedName>
</protein>
<sequence length="212" mass="25262">MFEIFANTHKIIANNIYDNVYENYDIKLDKDSLLWGSVAPDVLPQLKIHRHYQKESLDYVVNEIVKLIFLGRYLDISKDPITMKYFSKKIGIISHFLSDFVCLPHAERWTFTDSMFKHISYESKLNEYAREYRFKENVILVDDIDIFQDKKINLKKLAKLYIEDVVKEYSFKKGFESDLNYSFSLCQNLSCFIIDTINIYSEATKRKFAFEF</sequence>
<dbReference type="AlphaFoldDB" id="A0A1M5XT51"/>
<dbReference type="EMBL" id="FQXR01000008">
    <property type="protein sequence ID" value="SHI02980.1"/>
    <property type="molecule type" value="Genomic_DNA"/>
</dbReference>
<gene>
    <name evidence="2" type="ORF">SAMN02745180_01804</name>
</gene>
<dbReference type="Pfam" id="PF00882">
    <property type="entry name" value="Zn_dep_PLPC"/>
    <property type="match status" value="1"/>
</dbReference>
<evidence type="ECO:0000313" key="3">
    <source>
        <dbReference type="Proteomes" id="UP000184389"/>
    </source>
</evidence>
<dbReference type="OrthoDB" id="2878022at2"/>